<sequence>MLDTDISSYIIKRRPACLLERFKEHAEELCVSVMTAAELRFRAEKAGRPRLTEEVEQFLERLSTLDWTDSVTAHYARTRCALERAGTPSATWTC</sequence>
<accession>T1CNZ5</accession>
<evidence type="ECO:0000259" key="1">
    <source>
        <dbReference type="Pfam" id="PF01850"/>
    </source>
</evidence>
<dbReference type="Pfam" id="PF01850">
    <property type="entry name" value="PIN"/>
    <property type="match status" value="1"/>
</dbReference>
<feature type="domain" description="PIN" evidence="1">
    <location>
        <begin position="1"/>
        <end position="81"/>
    </location>
</feature>
<reference evidence="2" key="2">
    <citation type="journal article" date="2014" name="ISME J.">
        <title>Microbial stratification in low pH oxic and suboxic macroscopic growths along an acid mine drainage.</title>
        <authorList>
            <person name="Mendez-Garcia C."/>
            <person name="Mesa V."/>
            <person name="Sprenger R.R."/>
            <person name="Richter M."/>
            <person name="Diez M.S."/>
            <person name="Solano J."/>
            <person name="Bargiela R."/>
            <person name="Golyshina O.V."/>
            <person name="Manteca A."/>
            <person name="Ramos J.L."/>
            <person name="Gallego J.R."/>
            <person name="Llorente I."/>
            <person name="Martins Dos Santos V.A."/>
            <person name="Jensen O.N."/>
            <person name="Pelaez A.I."/>
            <person name="Sanchez J."/>
            <person name="Ferrer M."/>
        </authorList>
    </citation>
    <scope>NUCLEOTIDE SEQUENCE</scope>
</reference>
<protein>
    <submittedName>
        <fullName evidence="2">Nucleic acid-binding protein</fullName>
    </submittedName>
</protein>
<dbReference type="Gene3D" id="3.40.50.1010">
    <property type="entry name" value="5'-nuclease"/>
    <property type="match status" value="1"/>
</dbReference>
<evidence type="ECO:0000313" key="2">
    <source>
        <dbReference type="EMBL" id="EQD70214.1"/>
    </source>
</evidence>
<dbReference type="InterPro" id="IPR002716">
    <property type="entry name" value="PIN_dom"/>
</dbReference>
<name>T1CNZ5_9ZZZZ</name>
<reference evidence="2" key="1">
    <citation type="submission" date="2013-08" db="EMBL/GenBank/DDBJ databases">
        <authorList>
            <person name="Mendez C."/>
            <person name="Richter M."/>
            <person name="Ferrer M."/>
            <person name="Sanchez J."/>
        </authorList>
    </citation>
    <scope>NUCLEOTIDE SEQUENCE</scope>
</reference>
<dbReference type="EMBL" id="AUZX01004658">
    <property type="protein sequence ID" value="EQD70214.1"/>
    <property type="molecule type" value="Genomic_DNA"/>
</dbReference>
<gene>
    <name evidence="2" type="ORF">B1A_06409</name>
</gene>
<organism evidence="2">
    <name type="scientific">mine drainage metagenome</name>
    <dbReference type="NCBI Taxonomy" id="410659"/>
    <lineage>
        <taxon>unclassified sequences</taxon>
        <taxon>metagenomes</taxon>
        <taxon>ecological metagenomes</taxon>
    </lineage>
</organism>
<dbReference type="AlphaFoldDB" id="T1CNZ5"/>
<dbReference type="InterPro" id="IPR029060">
    <property type="entry name" value="PIN-like_dom_sf"/>
</dbReference>
<proteinExistence type="predicted"/>
<dbReference type="SUPFAM" id="SSF88723">
    <property type="entry name" value="PIN domain-like"/>
    <property type="match status" value="1"/>
</dbReference>
<comment type="caution">
    <text evidence="2">The sequence shown here is derived from an EMBL/GenBank/DDBJ whole genome shotgun (WGS) entry which is preliminary data.</text>
</comment>